<dbReference type="PROSITE" id="PS50088">
    <property type="entry name" value="ANK_REPEAT"/>
    <property type="match status" value="3"/>
</dbReference>
<feature type="repeat" description="ANK" evidence="3">
    <location>
        <begin position="144"/>
        <end position="176"/>
    </location>
</feature>
<feature type="repeat" description="ANK" evidence="3">
    <location>
        <begin position="78"/>
        <end position="110"/>
    </location>
</feature>
<accession>A0A0J1D082</accession>
<sequence>MRCFSTARHLVRAATVTAIAALLMAGCAEHAYLPGGYSGLVDATRISDDWFAAARAGRTDIVQALIDAHYPLETKTPQGYTALILSAYDDHPDTLKVLLAAGANACAADVHGNTALMGALFKGETNIAKILLDTHCNIDQTNNAGETALSFAALFGRLDMIPVLVAHGADVNHVDARGGTALQMATAQRNMVAEDALRQVGATQ</sequence>
<keyword evidence="2 3" id="KW-0040">ANK repeat</keyword>
<evidence type="ECO:0000256" key="3">
    <source>
        <dbReference type="PROSITE-ProRule" id="PRU00023"/>
    </source>
</evidence>
<comment type="caution">
    <text evidence="5">The sequence shown here is derived from an EMBL/GenBank/DDBJ whole genome shotgun (WGS) entry which is preliminary data.</text>
</comment>
<name>A0A0J1D082_9BURK</name>
<dbReference type="PANTHER" id="PTHR24166">
    <property type="entry name" value="ROLLING PEBBLES, ISOFORM B"/>
    <property type="match status" value="1"/>
</dbReference>
<dbReference type="InterPro" id="IPR002110">
    <property type="entry name" value="Ankyrin_rpt"/>
</dbReference>
<gene>
    <name evidence="5" type="ORF">EOS_10235</name>
</gene>
<dbReference type="RefSeq" id="WP_047846520.1">
    <property type="nucleotide sequence ID" value="NZ_AEJF01000075.1"/>
</dbReference>
<dbReference type="Pfam" id="PF12796">
    <property type="entry name" value="Ank_2"/>
    <property type="match status" value="1"/>
</dbReference>
<dbReference type="PANTHER" id="PTHR24166:SF48">
    <property type="entry name" value="PROTEIN VAPYRIN"/>
    <property type="match status" value="1"/>
</dbReference>
<dbReference type="EMBL" id="AEJF01000075">
    <property type="protein sequence ID" value="KLU26175.1"/>
    <property type="molecule type" value="Genomic_DNA"/>
</dbReference>
<keyword evidence="1" id="KW-0677">Repeat</keyword>
<dbReference type="InterPro" id="IPR050889">
    <property type="entry name" value="Dendritic_Spine_Reg/Scaffold"/>
</dbReference>
<keyword evidence="6" id="KW-1185">Reference proteome</keyword>
<organism evidence="5 6">
    <name type="scientific">Caballeronia mineralivorans PML1(12)</name>
    <dbReference type="NCBI Taxonomy" id="908627"/>
    <lineage>
        <taxon>Bacteria</taxon>
        <taxon>Pseudomonadati</taxon>
        <taxon>Pseudomonadota</taxon>
        <taxon>Betaproteobacteria</taxon>
        <taxon>Burkholderiales</taxon>
        <taxon>Burkholderiaceae</taxon>
        <taxon>Caballeronia</taxon>
    </lineage>
</organism>
<evidence type="ECO:0000313" key="5">
    <source>
        <dbReference type="EMBL" id="KLU26175.1"/>
    </source>
</evidence>
<dbReference type="Proteomes" id="UP000035963">
    <property type="component" value="Unassembled WGS sequence"/>
</dbReference>
<dbReference type="Pfam" id="PF13606">
    <property type="entry name" value="Ank_3"/>
    <property type="match status" value="1"/>
</dbReference>
<dbReference type="SUPFAM" id="SSF48403">
    <property type="entry name" value="Ankyrin repeat"/>
    <property type="match status" value="1"/>
</dbReference>
<dbReference type="InterPro" id="IPR036770">
    <property type="entry name" value="Ankyrin_rpt-contain_sf"/>
</dbReference>
<dbReference type="SMART" id="SM00248">
    <property type="entry name" value="ANK"/>
    <property type="match status" value="3"/>
</dbReference>
<evidence type="ECO:0000313" key="6">
    <source>
        <dbReference type="Proteomes" id="UP000035963"/>
    </source>
</evidence>
<evidence type="ECO:0000256" key="1">
    <source>
        <dbReference type="ARBA" id="ARBA00022737"/>
    </source>
</evidence>
<reference evidence="5 6" key="1">
    <citation type="journal article" date="2015" name="Genome Announc.">
        <title>Draft Genome Sequence of Burkholderia sp. Strain PML1(12), an Ectomycorrhizosphere-Inhabiting Bacterium with Effective Mineral-Weathering Ability.</title>
        <authorList>
            <person name="Uroz S."/>
            <person name="Oger P."/>
        </authorList>
    </citation>
    <scope>NUCLEOTIDE SEQUENCE [LARGE SCALE GENOMIC DNA]</scope>
    <source>
        <strain evidence="6">PML1(12)</strain>
    </source>
</reference>
<feature type="signal peptide" evidence="4">
    <location>
        <begin position="1"/>
        <end position="20"/>
    </location>
</feature>
<feature type="chain" id="PRO_5005250059" evidence="4">
    <location>
        <begin position="21"/>
        <end position="204"/>
    </location>
</feature>
<dbReference type="OrthoDB" id="671583at2"/>
<protein>
    <submittedName>
        <fullName evidence="5">Ankyrin</fullName>
    </submittedName>
</protein>
<dbReference type="PROSITE" id="PS50297">
    <property type="entry name" value="ANK_REP_REGION"/>
    <property type="match status" value="2"/>
</dbReference>
<dbReference type="PATRIC" id="fig|908627.4.peg.2261"/>
<dbReference type="Gene3D" id="1.25.40.20">
    <property type="entry name" value="Ankyrin repeat-containing domain"/>
    <property type="match status" value="2"/>
</dbReference>
<evidence type="ECO:0000256" key="2">
    <source>
        <dbReference type="ARBA" id="ARBA00023043"/>
    </source>
</evidence>
<dbReference type="PROSITE" id="PS51257">
    <property type="entry name" value="PROKAR_LIPOPROTEIN"/>
    <property type="match status" value="1"/>
</dbReference>
<dbReference type="AlphaFoldDB" id="A0A0J1D082"/>
<keyword evidence="4" id="KW-0732">Signal</keyword>
<evidence type="ECO:0000256" key="4">
    <source>
        <dbReference type="SAM" id="SignalP"/>
    </source>
</evidence>
<proteinExistence type="predicted"/>
<feature type="repeat" description="ANK" evidence="3">
    <location>
        <begin position="111"/>
        <end position="143"/>
    </location>
</feature>